<dbReference type="AlphaFoldDB" id="A0A1J1ILC9"/>
<proteinExistence type="predicted"/>
<accession>A0A1J1ILC9</accession>
<sequence length="118" mass="13658">MNSVLVLKKLLRGFTHKRQSGVEGLFISAFYLELIQRYIPLLRVPSQTTSESVHKNILNFLIKALNVLENLKPIRHCQVLLVAYNILQHTKIYCGIMSKSRRDNQMSLVNVSSERDIY</sequence>
<gene>
    <name evidence="1" type="ORF">CLUMA_CG014558</name>
</gene>
<keyword evidence="2" id="KW-1185">Reference proteome</keyword>
<dbReference type="EMBL" id="CVRI01000055">
    <property type="protein sequence ID" value="CRL01047.1"/>
    <property type="molecule type" value="Genomic_DNA"/>
</dbReference>
<reference evidence="1 2" key="1">
    <citation type="submission" date="2015-04" db="EMBL/GenBank/DDBJ databases">
        <authorList>
            <person name="Syromyatnikov M.Y."/>
            <person name="Popov V.N."/>
        </authorList>
    </citation>
    <scope>NUCLEOTIDE SEQUENCE [LARGE SCALE GENOMIC DNA]</scope>
</reference>
<protein>
    <submittedName>
        <fullName evidence="1">CLUMA_CG014558, isoform A</fullName>
    </submittedName>
</protein>
<evidence type="ECO:0000313" key="2">
    <source>
        <dbReference type="Proteomes" id="UP000183832"/>
    </source>
</evidence>
<organism evidence="1 2">
    <name type="scientific">Clunio marinus</name>
    <dbReference type="NCBI Taxonomy" id="568069"/>
    <lineage>
        <taxon>Eukaryota</taxon>
        <taxon>Metazoa</taxon>
        <taxon>Ecdysozoa</taxon>
        <taxon>Arthropoda</taxon>
        <taxon>Hexapoda</taxon>
        <taxon>Insecta</taxon>
        <taxon>Pterygota</taxon>
        <taxon>Neoptera</taxon>
        <taxon>Endopterygota</taxon>
        <taxon>Diptera</taxon>
        <taxon>Nematocera</taxon>
        <taxon>Chironomoidea</taxon>
        <taxon>Chironomidae</taxon>
        <taxon>Clunio</taxon>
    </lineage>
</organism>
<dbReference type="Proteomes" id="UP000183832">
    <property type="component" value="Unassembled WGS sequence"/>
</dbReference>
<evidence type="ECO:0000313" key="1">
    <source>
        <dbReference type="EMBL" id="CRL01047.1"/>
    </source>
</evidence>
<name>A0A1J1ILC9_9DIPT</name>